<dbReference type="InterPro" id="IPR013767">
    <property type="entry name" value="PAS_fold"/>
</dbReference>
<dbReference type="InterPro" id="IPR005471">
    <property type="entry name" value="Tscrpt_reg_IclR_N"/>
</dbReference>
<dbReference type="RefSeq" id="WP_317135749.1">
    <property type="nucleotide sequence ID" value="NZ_CP043875.1"/>
</dbReference>
<dbReference type="InterPro" id="IPR036388">
    <property type="entry name" value="WH-like_DNA-bd_sf"/>
</dbReference>
<evidence type="ECO:0000313" key="2">
    <source>
        <dbReference type="EMBL" id="WOF16337.1"/>
    </source>
</evidence>
<dbReference type="Pfam" id="PF09339">
    <property type="entry name" value="HTH_IclR"/>
    <property type="match status" value="1"/>
</dbReference>
<evidence type="ECO:0000259" key="1">
    <source>
        <dbReference type="PROSITE" id="PS50112"/>
    </source>
</evidence>
<dbReference type="Gene3D" id="1.10.10.10">
    <property type="entry name" value="Winged helix-like DNA-binding domain superfamily/Winged helix DNA-binding domain"/>
    <property type="match status" value="1"/>
</dbReference>
<dbReference type="InterPro" id="IPR036390">
    <property type="entry name" value="WH_DNA-bd_sf"/>
</dbReference>
<gene>
    <name evidence="2" type="ORF">F1737_06215</name>
</gene>
<dbReference type="Pfam" id="PF00989">
    <property type="entry name" value="PAS"/>
    <property type="match status" value="1"/>
</dbReference>
<dbReference type="PROSITE" id="PS50112">
    <property type="entry name" value="PAS"/>
    <property type="match status" value="1"/>
</dbReference>
<dbReference type="GeneID" id="85229757"/>
<dbReference type="SUPFAM" id="SSF46785">
    <property type="entry name" value="Winged helix' DNA-binding domain"/>
    <property type="match status" value="1"/>
</dbReference>
<reference evidence="2 3" key="1">
    <citation type="submission" date="2019-09" db="EMBL/GenBank/DDBJ databases">
        <title>The complete genome of Methanoplanus sp. FWC-SCC4.</title>
        <authorList>
            <person name="Chen S.-C."/>
            <person name="Zhou Y.-Z."/>
            <person name="Lai M.-C."/>
        </authorList>
    </citation>
    <scope>NUCLEOTIDE SEQUENCE [LARGE SCALE GENOMIC DNA]</scope>
    <source>
        <strain evidence="2 3">FWC-SCC4</strain>
    </source>
</reference>
<dbReference type="CDD" id="cd00130">
    <property type="entry name" value="PAS"/>
    <property type="match status" value="2"/>
</dbReference>
<dbReference type="GO" id="GO:0006355">
    <property type="term" value="P:regulation of DNA-templated transcription"/>
    <property type="evidence" value="ECO:0007669"/>
    <property type="project" value="InterPro"/>
</dbReference>
<accession>A0AA97FD43</accession>
<dbReference type="SMART" id="SM00091">
    <property type="entry name" value="PAS"/>
    <property type="match status" value="2"/>
</dbReference>
<evidence type="ECO:0000313" key="3">
    <source>
        <dbReference type="Proteomes" id="UP001301797"/>
    </source>
</evidence>
<feature type="domain" description="PAS" evidence="1">
    <location>
        <begin position="202"/>
        <end position="254"/>
    </location>
</feature>
<organism evidence="2 3">
    <name type="scientific">Methanochimaera problematica</name>
    <dbReference type="NCBI Taxonomy" id="2609417"/>
    <lineage>
        <taxon>Archaea</taxon>
        <taxon>Methanobacteriati</taxon>
        <taxon>Methanobacteriota</taxon>
        <taxon>Stenosarchaea group</taxon>
        <taxon>Methanomicrobia</taxon>
        <taxon>Methanomicrobiales</taxon>
        <taxon>Methanomicrobiaceae</taxon>
        <taxon>Methanochimaera</taxon>
    </lineage>
</organism>
<dbReference type="Gene3D" id="3.30.450.20">
    <property type="entry name" value="PAS domain"/>
    <property type="match status" value="2"/>
</dbReference>
<dbReference type="CDD" id="cd00090">
    <property type="entry name" value="HTH_ARSR"/>
    <property type="match status" value="1"/>
</dbReference>
<proteinExistence type="predicted"/>
<name>A0AA97FD43_9EURY</name>
<dbReference type="EMBL" id="CP043875">
    <property type="protein sequence ID" value="WOF16337.1"/>
    <property type="molecule type" value="Genomic_DNA"/>
</dbReference>
<dbReference type="InterPro" id="IPR035965">
    <property type="entry name" value="PAS-like_dom_sf"/>
</dbReference>
<protein>
    <submittedName>
        <fullName evidence="2">PAS domain-containing protein</fullName>
    </submittedName>
</protein>
<dbReference type="Pfam" id="PF13426">
    <property type="entry name" value="PAS_9"/>
    <property type="match status" value="1"/>
</dbReference>
<sequence length="349" mass="40107">MTFILSKLTNNEMANNDSAISEILNLLKKHPRGLPVKDISNAIGMNRMSVARYLDVMRSSGQVDMVPFGKAKVYFLSSRIPISTIMDYSSDYLLILNEDRRIVDLNENFSNLIDSEKEDLPGKYITDLFDCLSPYFDILSKLEEILEGKKVCEEINILKNESQLFFTFETFQVVLTDGCPGILILLKDITEKKLLKDQLMAKKRLYESLLENIDEFVMFINHKGILNYVSKKSEYLVGYLPEEMTGTSIFEYLNLNTKEVEKFISMLNSHDNNSPIAFESDFIHKNGDLIFLSIKISNEYTDLNVYGGFQVICSVNPLQNERNNPINCFVEEPSICNKLKNSETIEYKF</sequence>
<dbReference type="InterPro" id="IPR000014">
    <property type="entry name" value="PAS"/>
</dbReference>
<keyword evidence="3" id="KW-1185">Reference proteome</keyword>
<dbReference type="InterPro" id="IPR011991">
    <property type="entry name" value="ArsR-like_HTH"/>
</dbReference>
<dbReference type="NCBIfam" id="TIGR00229">
    <property type="entry name" value="sensory_box"/>
    <property type="match status" value="1"/>
</dbReference>
<dbReference type="Proteomes" id="UP001301797">
    <property type="component" value="Chromosome"/>
</dbReference>
<dbReference type="KEGG" id="mefw:F1737_06215"/>
<dbReference type="GO" id="GO:0003677">
    <property type="term" value="F:DNA binding"/>
    <property type="evidence" value="ECO:0007669"/>
    <property type="project" value="InterPro"/>
</dbReference>
<dbReference type="SUPFAM" id="SSF55785">
    <property type="entry name" value="PYP-like sensor domain (PAS domain)"/>
    <property type="match status" value="2"/>
</dbReference>
<dbReference type="AlphaFoldDB" id="A0AA97FD43"/>